<reference evidence="1 2" key="1">
    <citation type="submission" date="2016-02" db="EMBL/GenBank/DDBJ databases">
        <title>Secondary metabolites in Legionella.</title>
        <authorList>
            <person name="Tobias N.J."/>
            <person name="Bode H.B."/>
        </authorList>
    </citation>
    <scope>NUCLEOTIDE SEQUENCE [LARGE SCALE GENOMIC DNA]</scope>
    <source>
        <strain evidence="1 2">DSM 19216</strain>
    </source>
</reference>
<dbReference type="EMBL" id="LSOG01000066">
    <property type="protein sequence ID" value="OEH46519.1"/>
    <property type="molecule type" value="Genomic_DNA"/>
</dbReference>
<comment type="caution">
    <text evidence="1">The sequence shown here is derived from an EMBL/GenBank/DDBJ whole genome shotgun (WGS) entry which is preliminary data.</text>
</comment>
<evidence type="ECO:0000313" key="2">
    <source>
        <dbReference type="Proteomes" id="UP000095229"/>
    </source>
</evidence>
<gene>
    <name evidence="1" type="ORF">lpari_02460</name>
</gene>
<dbReference type="Proteomes" id="UP000095229">
    <property type="component" value="Unassembled WGS sequence"/>
</dbReference>
<organism evidence="1 2">
    <name type="scientific">Legionella parisiensis</name>
    <dbReference type="NCBI Taxonomy" id="45071"/>
    <lineage>
        <taxon>Bacteria</taxon>
        <taxon>Pseudomonadati</taxon>
        <taxon>Pseudomonadota</taxon>
        <taxon>Gammaproteobacteria</taxon>
        <taxon>Legionellales</taxon>
        <taxon>Legionellaceae</taxon>
        <taxon>Legionella</taxon>
    </lineage>
</organism>
<protein>
    <submittedName>
        <fullName evidence="1">Uncharacterized protein</fullName>
    </submittedName>
</protein>
<accession>A0A1E5JPR8</accession>
<proteinExistence type="predicted"/>
<dbReference type="AlphaFoldDB" id="A0A1E5JPR8"/>
<dbReference type="RefSeq" id="WP_276204738.1">
    <property type="nucleotide sequence ID" value="NZ_CAAAIE010000004.1"/>
</dbReference>
<keyword evidence="2" id="KW-1185">Reference proteome</keyword>
<evidence type="ECO:0000313" key="1">
    <source>
        <dbReference type="EMBL" id="OEH46519.1"/>
    </source>
</evidence>
<sequence>MPQNHVIELANTPKQRPVFCDHAGGGAFSINSEGLTFIGIDNK</sequence>
<name>A0A1E5JPR8_9GAMM</name>